<keyword evidence="2" id="KW-1185">Reference proteome</keyword>
<reference evidence="1" key="1">
    <citation type="submission" date="2015-04" db="UniProtKB">
        <authorList>
            <consortium name="EnsemblPlants"/>
        </authorList>
    </citation>
    <scope>IDENTIFICATION</scope>
</reference>
<name>A0A0E0EFQ3_9ORYZ</name>
<dbReference type="Gramene" id="OMERI07G21810.1">
    <property type="protein sequence ID" value="OMERI07G21810.1"/>
    <property type="gene ID" value="OMERI07G21810"/>
</dbReference>
<reference evidence="1" key="2">
    <citation type="submission" date="2018-05" db="EMBL/GenBank/DDBJ databases">
        <title>OmerRS3 (Oryza meridionalis Reference Sequence Version 3).</title>
        <authorList>
            <person name="Zhang J."/>
            <person name="Kudrna D."/>
            <person name="Lee S."/>
            <person name="Talag J."/>
            <person name="Welchert J."/>
            <person name="Wing R.A."/>
        </authorList>
    </citation>
    <scope>NUCLEOTIDE SEQUENCE [LARGE SCALE GENOMIC DNA]</scope>
    <source>
        <strain evidence="1">cv. OR44</strain>
    </source>
</reference>
<dbReference type="Proteomes" id="UP000008021">
    <property type="component" value="Chromosome 7"/>
</dbReference>
<sequence>MYSRDIRVEFKGRVVTLRKLEIVILCTLGRLENDISCILEMVEWRSKGKSKGEYLVEDKTRFGGSVSVTLPLCTAALALSVGCPTP</sequence>
<proteinExistence type="predicted"/>
<evidence type="ECO:0000313" key="2">
    <source>
        <dbReference type="Proteomes" id="UP000008021"/>
    </source>
</evidence>
<dbReference type="HOGENOM" id="CLU_2501756_0_0_1"/>
<evidence type="ECO:0000313" key="1">
    <source>
        <dbReference type="EnsemblPlants" id="OMERI07G21810.1"/>
    </source>
</evidence>
<organism evidence="1">
    <name type="scientific">Oryza meridionalis</name>
    <dbReference type="NCBI Taxonomy" id="40149"/>
    <lineage>
        <taxon>Eukaryota</taxon>
        <taxon>Viridiplantae</taxon>
        <taxon>Streptophyta</taxon>
        <taxon>Embryophyta</taxon>
        <taxon>Tracheophyta</taxon>
        <taxon>Spermatophyta</taxon>
        <taxon>Magnoliopsida</taxon>
        <taxon>Liliopsida</taxon>
        <taxon>Poales</taxon>
        <taxon>Poaceae</taxon>
        <taxon>BOP clade</taxon>
        <taxon>Oryzoideae</taxon>
        <taxon>Oryzeae</taxon>
        <taxon>Oryzinae</taxon>
        <taxon>Oryza</taxon>
    </lineage>
</organism>
<dbReference type="EnsemblPlants" id="OMERI07G21810.1">
    <property type="protein sequence ID" value="OMERI07G21810.1"/>
    <property type="gene ID" value="OMERI07G21810"/>
</dbReference>
<accession>A0A0E0EFQ3</accession>
<dbReference type="AlphaFoldDB" id="A0A0E0EFQ3"/>
<protein>
    <submittedName>
        <fullName evidence="1">Uncharacterized protein</fullName>
    </submittedName>
</protein>